<reference evidence="8" key="1">
    <citation type="submission" date="2021-12" db="EMBL/GenBank/DDBJ databases">
        <authorList>
            <person name="Zaccaron A."/>
            <person name="Stergiopoulos I."/>
        </authorList>
    </citation>
    <scope>NUCLEOTIDE SEQUENCE</scope>
    <source>
        <strain evidence="8">Race5_Kim</strain>
    </source>
</reference>
<accession>A0A9Q8LJD1</accession>
<comment type="catalytic activity">
    <reaction evidence="1">
        <text>a monocarboxylic acid amide + H2O = a monocarboxylate + NH4(+)</text>
        <dbReference type="Rhea" id="RHEA:12020"/>
        <dbReference type="ChEBI" id="CHEBI:15377"/>
        <dbReference type="ChEBI" id="CHEBI:28938"/>
        <dbReference type="ChEBI" id="CHEBI:35757"/>
        <dbReference type="ChEBI" id="CHEBI:83628"/>
        <dbReference type="EC" id="3.5.1.4"/>
    </reaction>
</comment>
<dbReference type="GeneID" id="71987416"/>
<feature type="domain" description="Amidase" evidence="7">
    <location>
        <begin position="81"/>
        <end position="475"/>
    </location>
</feature>
<dbReference type="Proteomes" id="UP000756132">
    <property type="component" value="Chromosome 6"/>
</dbReference>
<feature type="binding site" evidence="6">
    <location>
        <begin position="234"/>
        <end position="237"/>
    </location>
    <ligand>
        <name>substrate</name>
    </ligand>
</feature>
<dbReference type="OMA" id="GRTHNPW"/>
<comment type="similarity">
    <text evidence="2">Belongs to the amidase family.</text>
</comment>
<feature type="binding site" evidence="6">
    <location>
        <position position="213"/>
    </location>
    <ligand>
        <name>substrate</name>
    </ligand>
</feature>
<dbReference type="SUPFAM" id="SSF75304">
    <property type="entry name" value="Amidase signature (AS) enzymes"/>
    <property type="match status" value="1"/>
</dbReference>
<name>A0A9Q8LJD1_PASFU</name>
<dbReference type="GO" id="GO:0004040">
    <property type="term" value="F:amidase activity"/>
    <property type="evidence" value="ECO:0007669"/>
    <property type="project" value="UniProtKB-EC"/>
</dbReference>
<dbReference type="Gene3D" id="3.90.1300.10">
    <property type="entry name" value="Amidase signature (AS) domain"/>
    <property type="match status" value="1"/>
</dbReference>
<evidence type="ECO:0000256" key="2">
    <source>
        <dbReference type="ARBA" id="ARBA00009199"/>
    </source>
</evidence>
<dbReference type="InterPro" id="IPR036928">
    <property type="entry name" value="AS_sf"/>
</dbReference>
<evidence type="ECO:0000256" key="6">
    <source>
        <dbReference type="PIRSR" id="PIRSR001221-2"/>
    </source>
</evidence>
<dbReference type="PIRSF" id="PIRSF001221">
    <property type="entry name" value="Amidase_fungi"/>
    <property type="match status" value="1"/>
</dbReference>
<evidence type="ECO:0000256" key="4">
    <source>
        <dbReference type="ARBA" id="ARBA00022801"/>
    </source>
</evidence>
<dbReference type="PANTHER" id="PTHR46072">
    <property type="entry name" value="AMIDASE-RELATED-RELATED"/>
    <property type="match status" value="1"/>
</dbReference>
<sequence>MLPEKDATPTYLEIGRRKREERQSRIPSEWQIKGTIESGLDVRDVPAKCGILTIRELEMTSDNDAVDLVAKIRSRKYSAVEVTVAFCKRAAIAQQLTNCLTEMFFEEAIQRARELDEEQANSPDGPLRPLHGLPISLKDAFKIPGRDSTTGIVCWAFQPDEEYSFLPAMLLDLGAVLYCKTNTPQTMMTADSDNNLFGRTLNPANSNLTAGGSSGGEGALIAMRGSVLGIGSDIAGSIRIPSLCNGIYGLRPSADIVPYGGQRHVTPPGMCGIAAVAGPMATTLRSCSYFMKTIIEAQPWRYDPCSLHLSWIGHEATRELRIGIAFEDGAFTPWPPVRRTMQGTAKQLTRAGVEVIPIHLPDVHEALGTAFRMFALDGCKFIQDRLLESGEPEIESVRRVNLAGIPGATLDELFEMNAVRERIQAIYHRLWLDNRLDALILPSAATTATPIDEWGPVTYTALWNFLDYPAVILPTGRVQPGDEADSLENARHGDMDRKNYSLCESSI</sequence>
<keyword evidence="4" id="KW-0378">Hydrolase</keyword>
<organism evidence="8 9">
    <name type="scientific">Passalora fulva</name>
    <name type="common">Tomato leaf mold</name>
    <name type="synonym">Cladosporium fulvum</name>
    <dbReference type="NCBI Taxonomy" id="5499"/>
    <lineage>
        <taxon>Eukaryota</taxon>
        <taxon>Fungi</taxon>
        <taxon>Dikarya</taxon>
        <taxon>Ascomycota</taxon>
        <taxon>Pezizomycotina</taxon>
        <taxon>Dothideomycetes</taxon>
        <taxon>Dothideomycetidae</taxon>
        <taxon>Mycosphaerellales</taxon>
        <taxon>Mycosphaerellaceae</taxon>
        <taxon>Fulvia</taxon>
    </lineage>
</organism>
<proteinExistence type="inferred from homology"/>
<feature type="binding site" evidence="6">
    <location>
        <position position="187"/>
    </location>
    <ligand>
        <name>substrate</name>
    </ligand>
</feature>
<dbReference type="PANTHER" id="PTHR46072:SF3">
    <property type="entry name" value="AMIDASE"/>
    <property type="match status" value="1"/>
</dbReference>
<dbReference type="InterPro" id="IPR023631">
    <property type="entry name" value="Amidase_dom"/>
</dbReference>
<reference evidence="8" key="2">
    <citation type="journal article" date="2022" name="Microb. Genom.">
        <title>A chromosome-scale genome assembly of the tomato pathogen Cladosporium fulvum reveals a compartmentalized genome architecture and the presence of a dispensable chromosome.</title>
        <authorList>
            <person name="Zaccaron A.Z."/>
            <person name="Chen L.H."/>
            <person name="Samaras A."/>
            <person name="Stergiopoulos I."/>
        </authorList>
    </citation>
    <scope>NUCLEOTIDE SEQUENCE</scope>
    <source>
        <strain evidence="8">Race5_Kim</strain>
    </source>
</reference>
<feature type="active site" description="Charge relay system" evidence="5">
    <location>
        <position position="138"/>
    </location>
</feature>
<protein>
    <recommendedName>
        <fullName evidence="3">amidase</fullName>
        <ecNumber evidence="3">3.5.1.4</ecNumber>
    </recommendedName>
</protein>
<evidence type="ECO:0000256" key="1">
    <source>
        <dbReference type="ARBA" id="ARBA00001311"/>
    </source>
</evidence>
<gene>
    <name evidence="8" type="ORF">CLAFUR5_07538</name>
</gene>
<keyword evidence="9" id="KW-1185">Reference proteome</keyword>
<evidence type="ECO:0000313" key="9">
    <source>
        <dbReference type="Proteomes" id="UP000756132"/>
    </source>
</evidence>
<dbReference type="Pfam" id="PF01425">
    <property type="entry name" value="Amidase"/>
    <property type="match status" value="1"/>
</dbReference>
<dbReference type="PROSITE" id="PS00571">
    <property type="entry name" value="AMIDASES"/>
    <property type="match status" value="1"/>
</dbReference>
<dbReference type="KEGG" id="ffu:CLAFUR5_07538"/>
<evidence type="ECO:0000313" key="8">
    <source>
        <dbReference type="EMBL" id="UJO18460.1"/>
    </source>
</evidence>
<evidence type="ECO:0000256" key="5">
    <source>
        <dbReference type="PIRSR" id="PIRSR001221-1"/>
    </source>
</evidence>
<dbReference type="RefSeq" id="XP_047762826.1">
    <property type="nucleotide sequence ID" value="XM_047906686.1"/>
</dbReference>
<dbReference type="AlphaFoldDB" id="A0A9Q8LJD1"/>
<evidence type="ECO:0000256" key="3">
    <source>
        <dbReference type="ARBA" id="ARBA00012922"/>
    </source>
</evidence>
<feature type="active site" description="Acyl-ester intermediate" evidence="5">
    <location>
        <position position="237"/>
    </location>
</feature>
<dbReference type="EMBL" id="CP090168">
    <property type="protein sequence ID" value="UJO18460.1"/>
    <property type="molecule type" value="Genomic_DNA"/>
</dbReference>
<evidence type="ECO:0000259" key="7">
    <source>
        <dbReference type="Pfam" id="PF01425"/>
    </source>
</evidence>
<dbReference type="OrthoDB" id="6428749at2759"/>
<dbReference type="InterPro" id="IPR020556">
    <property type="entry name" value="Amidase_CS"/>
</dbReference>
<dbReference type="EC" id="3.5.1.4" evidence="3"/>
<feature type="active site" description="Charge relay system" evidence="5">
    <location>
        <position position="213"/>
    </location>
</feature>